<evidence type="ECO:0000256" key="1">
    <source>
        <dbReference type="ARBA" id="ARBA00023015"/>
    </source>
</evidence>
<dbReference type="InterPro" id="IPR036388">
    <property type="entry name" value="WH-like_DNA-bd_sf"/>
</dbReference>
<evidence type="ECO:0000259" key="4">
    <source>
        <dbReference type="PROSITE" id="PS50949"/>
    </source>
</evidence>
<feature type="domain" description="HTH gntR-type" evidence="4">
    <location>
        <begin position="8"/>
        <end position="78"/>
    </location>
</feature>
<dbReference type="Pfam" id="PF00392">
    <property type="entry name" value="GntR"/>
    <property type="match status" value="1"/>
</dbReference>
<evidence type="ECO:0000256" key="2">
    <source>
        <dbReference type="ARBA" id="ARBA00023125"/>
    </source>
</evidence>
<dbReference type="SUPFAM" id="SSF48008">
    <property type="entry name" value="GntR ligand-binding domain-like"/>
    <property type="match status" value="1"/>
</dbReference>
<dbReference type="InterPro" id="IPR008920">
    <property type="entry name" value="TF_FadR/GntR_C"/>
</dbReference>
<keyword evidence="3" id="KW-0804">Transcription</keyword>
<sequence>MSEAFEQRTRADELRDRLLTAVLIGEYLPGSRLPSERELAESLDVARETMRQALRMVTEAGLLEVRRGRGGGYFVTAARIDERSAAAQLLHRRLAEIEDAIDAGSRIQGAICEAAAERRTADDVRILEARLADFVAAASGREKQAADSRLHLAISDAAHIPALADAMLFLDRRVSLSAPQHPWGAIEDQAAMEERATRDHTELVRLIVAGEIAAAGAVARRHAMIDRDLIEQARKRAEATAVDLRGR</sequence>
<dbReference type="PRINTS" id="PR00035">
    <property type="entry name" value="HTHGNTR"/>
</dbReference>
<evidence type="ECO:0000313" key="6">
    <source>
        <dbReference type="Proteomes" id="UP001500851"/>
    </source>
</evidence>
<accession>A0ABN2LV52</accession>
<reference evidence="5 6" key="1">
    <citation type="journal article" date="2019" name="Int. J. Syst. Evol. Microbiol.">
        <title>The Global Catalogue of Microorganisms (GCM) 10K type strain sequencing project: providing services to taxonomists for standard genome sequencing and annotation.</title>
        <authorList>
            <consortium name="The Broad Institute Genomics Platform"/>
            <consortium name="The Broad Institute Genome Sequencing Center for Infectious Disease"/>
            <person name="Wu L."/>
            <person name="Ma J."/>
        </authorList>
    </citation>
    <scope>NUCLEOTIDE SEQUENCE [LARGE SCALE GENOMIC DNA]</scope>
    <source>
        <strain evidence="5 6">JCM 14736</strain>
    </source>
</reference>
<gene>
    <name evidence="5" type="ORF">GCM10009768_31400</name>
</gene>
<proteinExistence type="predicted"/>
<dbReference type="SMART" id="SM00345">
    <property type="entry name" value="HTH_GNTR"/>
    <property type="match status" value="1"/>
</dbReference>
<comment type="caution">
    <text evidence="5">The sequence shown here is derived from an EMBL/GenBank/DDBJ whole genome shotgun (WGS) entry which is preliminary data.</text>
</comment>
<keyword evidence="6" id="KW-1185">Reference proteome</keyword>
<evidence type="ECO:0000313" key="5">
    <source>
        <dbReference type="EMBL" id="GAA1800161.1"/>
    </source>
</evidence>
<dbReference type="PROSITE" id="PS50949">
    <property type="entry name" value="HTH_GNTR"/>
    <property type="match status" value="1"/>
</dbReference>
<dbReference type="Gene3D" id="1.20.120.530">
    <property type="entry name" value="GntR ligand-binding domain-like"/>
    <property type="match status" value="1"/>
</dbReference>
<dbReference type="Pfam" id="PF07729">
    <property type="entry name" value="FCD"/>
    <property type="match status" value="1"/>
</dbReference>
<keyword evidence="2" id="KW-0238">DNA-binding</keyword>
<dbReference type="EMBL" id="BAAAOB010000006">
    <property type="protein sequence ID" value="GAA1800161.1"/>
    <property type="molecule type" value="Genomic_DNA"/>
</dbReference>
<dbReference type="SMART" id="SM00895">
    <property type="entry name" value="FCD"/>
    <property type="match status" value="1"/>
</dbReference>
<dbReference type="Gene3D" id="1.10.10.10">
    <property type="entry name" value="Winged helix-like DNA-binding domain superfamily/Winged helix DNA-binding domain"/>
    <property type="match status" value="1"/>
</dbReference>
<dbReference type="CDD" id="cd07377">
    <property type="entry name" value="WHTH_GntR"/>
    <property type="match status" value="1"/>
</dbReference>
<protein>
    <submittedName>
        <fullName evidence="5">GntR family transcriptional regulator</fullName>
    </submittedName>
</protein>
<dbReference type="InterPro" id="IPR011711">
    <property type="entry name" value="GntR_C"/>
</dbReference>
<dbReference type="PANTHER" id="PTHR43537:SF24">
    <property type="entry name" value="GLUCONATE OPERON TRANSCRIPTIONAL REPRESSOR"/>
    <property type="match status" value="1"/>
</dbReference>
<dbReference type="Proteomes" id="UP001500851">
    <property type="component" value="Unassembled WGS sequence"/>
</dbReference>
<dbReference type="RefSeq" id="WP_344033575.1">
    <property type="nucleotide sequence ID" value="NZ_BAAAOB010000006.1"/>
</dbReference>
<dbReference type="PANTHER" id="PTHR43537">
    <property type="entry name" value="TRANSCRIPTIONAL REGULATOR, GNTR FAMILY"/>
    <property type="match status" value="1"/>
</dbReference>
<dbReference type="InterPro" id="IPR036390">
    <property type="entry name" value="WH_DNA-bd_sf"/>
</dbReference>
<name>A0ABN2LV52_9MICO</name>
<keyword evidence="1" id="KW-0805">Transcription regulation</keyword>
<dbReference type="InterPro" id="IPR000524">
    <property type="entry name" value="Tscrpt_reg_HTH_GntR"/>
</dbReference>
<dbReference type="SUPFAM" id="SSF46785">
    <property type="entry name" value="Winged helix' DNA-binding domain"/>
    <property type="match status" value="1"/>
</dbReference>
<organism evidence="5 6">
    <name type="scientific">Leucobacter iarius</name>
    <dbReference type="NCBI Taxonomy" id="333963"/>
    <lineage>
        <taxon>Bacteria</taxon>
        <taxon>Bacillati</taxon>
        <taxon>Actinomycetota</taxon>
        <taxon>Actinomycetes</taxon>
        <taxon>Micrococcales</taxon>
        <taxon>Microbacteriaceae</taxon>
        <taxon>Leucobacter</taxon>
    </lineage>
</organism>
<evidence type="ECO:0000256" key="3">
    <source>
        <dbReference type="ARBA" id="ARBA00023163"/>
    </source>
</evidence>